<dbReference type="PANTHER" id="PTHR31686">
    <property type="match status" value="1"/>
</dbReference>
<keyword evidence="10" id="KW-1185">Reference proteome</keyword>
<keyword evidence="5 8" id="KW-0812">Transmembrane</keyword>
<feature type="transmembrane region" description="Helical" evidence="8">
    <location>
        <begin position="155"/>
        <end position="177"/>
    </location>
</feature>
<comment type="subcellular location">
    <subcellularLocation>
        <location evidence="1">Cell membrane</location>
        <topology evidence="1">Multi-pass membrane protein</topology>
    </subcellularLocation>
</comment>
<evidence type="ECO:0000256" key="3">
    <source>
        <dbReference type="ARBA" id="ARBA00022448"/>
    </source>
</evidence>
<keyword evidence="6 8" id="KW-1133">Transmembrane helix</keyword>
<proteinExistence type="inferred from homology"/>
<dbReference type="InterPro" id="IPR051629">
    <property type="entry name" value="Sulfite_efflux_TDT"/>
</dbReference>
<protein>
    <recommendedName>
        <fullName evidence="11">C4-dicarboxylate ABC transporter</fullName>
    </recommendedName>
</protein>
<evidence type="ECO:0000256" key="4">
    <source>
        <dbReference type="ARBA" id="ARBA00022475"/>
    </source>
</evidence>
<evidence type="ECO:0000256" key="1">
    <source>
        <dbReference type="ARBA" id="ARBA00004651"/>
    </source>
</evidence>
<evidence type="ECO:0008006" key="11">
    <source>
        <dbReference type="Google" id="ProtNLM"/>
    </source>
</evidence>
<feature type="transmembrane region" description="Helical" evidence="8">
    <location>
        <begin position="40"/>
        <end position="62"/>
    </location>
</feature>
<dbReference type="PANTHER" id="PTHR31686:SF1">
    <property type="entry name" value="SULFITE EFFLUX PUMP SSU1"/>
    <property type="match status" value="1"/>
</dbReference>
<evidence type="ECO:0000256" key="5">
    <source>
        <dbReference type="ARBA" id="ARBA00022692"/>
    </source>
</evidence>
<keyword evidence="4" id="KW-1003">Cell membrane</keyword>
<sequence length="362" mass="37467">MPEAPQRVAPRLLGPNWFTPVMGTGILATAASTLPLRPSWLSPVATGLWVLAAAVLLAVVTVTVRQHLKWPGVLPHFLADDVLVHSYGAVPMALLTVGGGAVAVGAPLVGTAVAVTVGAVLMSVGTVVGVVTAIGVPRLVRSRDGYEVEDADATWLLPVVPPLVSAAVVPMLSPYLPAGWPRLLLLGVCVVLLLVGVVAASAMLVPVALRLRRLGRAPAEDLPPAWVLIGLLGQAVTAVHTIGDGAVTELGDGWAWLGPAFGLPVIGVALLVLLALAFWTVRARLRPEGLPFAMTWWSFVFPTGTVVTGLSALSVSTGLLLTAELASGLYAALVVVWLLVAVLTVRGLLDRSVLPRVEPTSS</sequence>
<evidence type="ECO:0000256" key="7">
    <source>
        <dbReference type="ARBA" id="ARBA00023136"/>
    </source>
</evidence>
<evidence type="ECO:0000313" key="10">
    <source>
        <dbReference type="Proteomes" id="UP000679307"/>
    </source>
</evidence>
<keyword evidence="7 8" id="KW-0472">Membrane</keyword>
<reference evidence="9 10" key="1">
    <citation type="submission" date="2021-05" db="EMBL/GenBank/DDBJ databases">
        <title>Complete genome of Nocardioides aquaticus KCTC 9944T isolated from meromictic and hypersaline Ekho Lake, Antarctica.</title>
        <authorList>
            <person name="Hwang K."/>
            <person name="Kim K.M."/>
            <person name="Choe H."/>
        </authorList>
    </citation>
    <scope>NUCLEOTIDE SEQUENCE [LARGE SCALE GENOMIC DNA]</scope>
    <source>
        <strain evidence="9 10">KCTC 9944</strain>
    </source>
</reference>
<feature type="transmembrane region" description="Helical" evidence="8">
    <location>
        <begin position="82"/>
        <end position="106"/>
    </location>
</feature>
<feature type="transmembrane region" description="Helical" evidence="8">
    <location>
        <begin position="112"/>
        <end position="134"/>
    </location>
</feature>
<name>A0ABX8EFX0_9ACTN</name>
<gene>
    <name evidence="9" type="ORF">ENKNEFLB_01789</name>
</gene>
<accession>A0ABX8EFX0</accession>
<dbReference type="InterPro" id="IPR038665">
    <property type="entry name" value="Voltage-dep_anion_channel_sf"/>
</dbReference>
<feature type="transmembrane region" description="Helical" evidence="8">
    <location>
        <begin position="254"/>
        <end position="279"/>
    </location>
</feature>
<dbReference type="RefSeq" id="WP_214058874.1">
    <property type="nucleotide sequence ID" value="NZ_BAAAHS010000127.1"/>
</dbReference>
<evidence type="ECO:0000256" key="6">
    <source>
        <dbReference type="ARBA" id="ARBA00022989"/>
    </source>
</evidence>
<dbReference type="Pfam" id="PF03595">
    <property type="entry name" value="SLAC1"/>
    <property type="match status" value="1"/>
</dbReference>
<comment type="similarity">
    <text evidence="2">Belongs to the tellurite-resistance/dicarboxylate transporter (TDT) family.</text>
</comment>
<feature type="transmembrane region" description="Helical" evidence="8">
    <location>
        <begin position="329"/>
        <end position="349"/>
    </location>
</feature>
<dbReference type="Gene3D" id="1.50.10.150">
    <property type="entry name" value="Voltage-dependent anion channel"/>
    <property type="match status" value="1"/>
</dbReference>
<feature type="transmembrane region" description="Helical" evidence="8">
    <location>
        <begin position="225"/>
        <end position="242"/>
    </location>
</feature>
<feature type="transmembrane region" description="Helical" evidence="8">
    <location>
        <begin position="12"/>
        <end position="34"/>
    </location>
</feature>
<evidence type="ECO:0000313" key="9">
    <source>
        <dbReference type="EMBL" id="QVT79408.1"/>
    </source>
</evidence>
<evidence type="ECO:0000256" key="2">
    <source>
        <dbReference type="ARBA" id="ARBA00008566"/>
    </source>
</evidence>
<feature type="transmembrane region" description="Helical" evidence="8">
    <location>
        <begin position="183"/>
        <end position="205"/>
    </location>
</feature>
<feature type="transmembrane region" description="Helical" evidence="8">
    <location>
        <begin position="299"/>
        <end position="323"/>
    </location>
</feature>
<organism evidence="9 10">
    <name type="scientific">Nocardioides aquaticus</name>
    <dbReference type="NCBI Taxonomy" id="160826"/>
    <lineage>
        <taxon>Bacteria</taxon>
        <taxon>Bacillati</taxon>
        <taxon>Actinomycetota</taxon>
        <taxon>Actinomycetes</taxon>
        <taxon>Propionibacteriales</taxon>
        <taxon>Nocardioidaceae</taxon>
        <taxon>Nocardioides</taxon>
    </lineage>
</organism>
<dbReference type="InterPro" id="IPR004695">
    <property type="entry name" value="SLAC1/Mae1/Ssu1/TehA"/>
</dbReference>
<dbReference type="EMBL" id="CP075371">
    <property type="protein sequence ID" value="QVT79408.1"/>
    <property type="molecule type" value="Genomic_DNA"/>
</dbReference>
<keyword evidence="3" id="KW-0813">Transport</keyword>
<dbReference type="Proteomes" id="UP000679307">
    <property type="component" value="Chromosome"/>
</dbReference>
<evidence type="ECO:0000256" key="8">
    <source>
        <dbReference type="SAM" id="Phobius"/>
    </source>
</evidence>